<dbReference type="Proteomes" id="UP000291130">
    <property type="component" value="Chromosome"/>
</dbReference>
<keyword evidence="2" id="KW-1185">Reference proteome</keyword>
<dbReference type="SMART" id="SM00671">
    <property type="entry name" value="SEL1"/>
    <property type="match status" value="5"/>
</dbReference>
<dbReference type="PANTHER" id="PTHR11102:SF160">
    <property type="entry name" value="ERAD-ASSOCIATED E3 UBIQUITIN-PROTEIN LIGASE COMPONENT HRD3"/>
    <property type="match status" value="1"/>
</dbReference>
<dbReference type="Pfam" id="PF08238">
    <property type="entry name" value="Sel1"/>
    <property type="match status" value="5"/>
</dbReference>
<gene>
    <name evidence="1" type="ORF">EXN22_06150</name>
</gene>
<evidence type="ECO:0000313" key="1">
    <source>
        <dbReference type="EMBL" id="QBF25288.1"/>
    </source>
</evidence>
<dbReference type="InterPro" id="IPR006597">
    <property type="entry name" value="Sel1-like"/>
</dbReference>
<proteinExistence type="predicted"/>
<dbReference type="KEGG" id="ptk:EXN22_06150"/>
<dbReference type="InterPro" id="IPR050767">
    <property type="entry name" value="Sel1_AlgK"/>
</dbReference>
<reference evidence="1 2" key="1">
    <citation type="submission" date="2019-02" db="EMBL/GenBank/DDBJ databases">
        <title>Complete genome sequence of Pseudomonas sp. SNU WT1 isolated from rainbow trout.</title>
        <authorList>
            <person name="Oh W.T."/>
            <person name="Park S.C."/>
        </authorList>
    </citation>
    <scope>NUCLEOTIDE SEQUENCE [LARGE SCALE GENOMIC DNA]</scope>
    <source>
        <strain evidence="1 2">SNU WT1</strain>
    </source>
</reference>
<accession>A0A411MEP3</accession>
<dbReference type="RefSeq" id="WP_130263221.1">
    <property type="nucleotide sequence ID" value="NZ_CP035952.1"/>
</dbReference>
<dbReference type="OrthoDB" id="6810016at2"/>
<name>A0A411MEP3_9PSED</name>
<organism evidence="1 2">
    <name type="scientific">Pseudomonas tructae</name>
    <dbReference type="NCBI Taxonomy" id="2518644"/>
    <lineage>
        <taxon>Bacteria</taxon>
        <taxon>Pseudomonadati</taxon>
        <taxon>Pseudomonadota</taxon>
        <taxon>Gammaproteobacteria</taxon>
        <taxon>Pseudomonadales</taxon>
        <taxon>Pseudomonadaceae</taxon>
        <taxon>Pseudomonas</taxon>
    </lineage>
</organism>
<dbReference type="PANTHER" id="PTHR11102">
    <property type="entry name" value="SEL-1-LIKE PROTEIN"/>
    <property type="match status" value="1"/>
</dbReference>
<dbReference type="EMBL" id="CP035952">
    <property type="protein sequence ID" value="QBF25288.1"/>
    <property type="molecule type" value="Genomic_DNA"/>
</dbReference>
<sequence length="250" mass="27549">MSFKLRRKELVDTEQLQKMLEHSPGKAAQAVLVVAGQGGVEAQLLLGQILLDGRGIEQDLPLARKWFAIAAQAGSAMAHNMLGRCLEHGWGGACDLVLAAFHYREAAQAGLDWGLYNYANLLGTGRGVAMDQGLALATYRRAAEKGHAKSMNLLGRYLELGLGCTADPARARRWYRRSALAGDFRGQFSHASVLLEQGEIEEALVWLRRALEHGNANFLRSSIASLEQVDNARIRALLPFYKQRLRQLQA</sequence>
<dbReference type="SUPFAM" id="SSF81901">
    <property type="entry name" value="HCP-like"/>
    <property type="match status" value="1"/>
</dbReference>
<evidence type="ECO:0000313" key="2">
    <source>
        <dbReference type="Proteomes" id="UP000291130"/>
    </source>
</evidence>
<dbReference type="AlphaFoldDB" id="A0A411MEP3"/>
<dbReference type="InterPro" id="IPR011990">
    <property type="entry name" value="TPR-like_helical_dom_sf"/>
</dbReference>
<protein>
    <submittedName>
        <fullName evidence="1">Sel1 repeat family protein</fullName>
    </submittedName>
</protein>
<dbReference type="Gene3D" id="1.25.40.10">
    <property type="entry name" value="Tetratricopeptide repeat domain"/>
    <property type="match status" value="1"/>
</dbReference>